<proteinExistence type="predicted"/>
<reference evidence="2 4" key="1">
    <citation type="journal article" date="2015" name="BMC Genomics">
        <title>Genome mining reveals unlocked bioactive potential of marine Gram-negative bacteria.</title>
        <authorList>
            <person name="Machado H."/>
            <person name="Sonnenschein E.C."/>
            <person name="Melchiorsen J."/>
            <person name="Gram L."/>
        </authorList>
    </citation>
    <scope>NUCLEOTIDE SEQUENCE [LARGE SCALE GENOMIC DNA]</scope>
    <source>
        <strain evidence="2 4">S3137</strain>
    </source>
</reference>
<dbReference type="Proteomes" id="UP000033664">
    <property type="component" value="Unassembled WGS sequence"/>
</dbReference>
<dbReference type="EMBL" id="PNCG01000010">
    <property type="protein sequence ID" value="TMP86933.1"/>
    <property type="molecule type" value="Genomic_DNA"/>
</dbReference>
<accession>A0A0F4PY79</accession>
<reference evidence="3 5" key="2">
    <citation type="submission" date="2017-12" db="EMBL/GenBank/DDBJ databases">
        <authorList>
            <person name="Paulsen S."/>
            <person name="Gram L.K."/>
        </authorList>
    </citation>
    <scope>NUCLEOTIDE SEQUENCE [LARGE SCALE GENOMIC DNA]</scope>
    <source>
        <strain evidence="3 5">S2897</strain>
    </source>
</reference>
<name>A0A0F4PY79_9GAMM</name>
<evidence type="ECO:0000313" key="5">
    <source>
        <dbReference type="Proteomes" id="UP000305874"/>
    </source>
</evidence>
<dbReference type="OrthoDB" id="5943at2"/>
<dbReference type="RefSeq" id="WP_045980047.1">
    <property type="nucleotide sequence ID" value="NZ_DJHQ01000039.1"/>
</dbReference>
<organism evidence="2 4">
    <name type="scientific">Pseudoalteromonas ruthenica</name>
    <dbReference type="NCBI Taxonomy" id="151081"/>
    <lineage>
        <taxon>Bacteria</taxon>
        <taxon>Pseudomonadati</taxon>
        <taxon>Pseudomonadota</taxon>
        <taxon>Gammaproteobacteria</taxon>
        <taxon>Alteromonadales</taxon>
        <taxon>Pseudoalteromonadaceae</taxon>
        <taxon>Pseudoalteromonas</taxon>
    </lineage>
</organism>
<evidence type="ECO:0000256" key="1">
    <source>
        <dbReference type="SAM" id="SignalP"/>
    </source>
</evidence>
<dbReference type="STRING" id="151081.TW72_06695"/>
<dbReference type="Pfam" id="PF10670">
    <property type="entry name" value="DUF4198"/>
    <property type="match status" value="1"/>
</dbReference>
<dbReference type="GeneID" id="58228170"/>
<evidence type="ECO:0000313" key="4">
    <source>
        <dbReference type="Proteomes" id="UP000033664"/>
    </source>
</evidence>
<dbReference type="eggNOG" id="COG5266">
    <property type="taxonomic scope" value="Bacteria"/>
</dbReference>
<evidence type="ECO:0000313" key="2">
    <source>
        <dbReference type="EMBL" id="KJZ00378.1"/>
    </source>
</evidence>
<keyword evidence="4" id="KW-1185">Reference proteome</keyword>
<reference evidence="3" key="4">
    <citation type="submission" date="2019-09" db="EMBL/GenBank/DDBJ databases">
        <title>Co-occurence of chitin degradation, pigmentation and bioactivity in marine Pseudoalteromonas.</title>
        <authorList>
            <person name="Sonnenschein E.C."/>
            <person name="Bech P.K."/>
        </authorList>
    </citation>
    <scope>NUCLEOTIDE SEQUENCE</scope>
    <source>
        <strain evidence="3">S2897</strain>
    </source>
</reference>
<feature type="signal peptide" evidence="1">
    <location>
        <begin position="1"/>
        <end position="27"/>
    </location>
</feature>
<dbReference type="AlphaFoldDB" id="A0A0F4PY79"/>
<reference evidence="5" key="3">
    <citation type="submission" date="2019-06" db="EMBL/GenBank/DDBJ databases">
        <title>Co-occurence of chitin degradation, pigmentation and bioactivity in marine Pseudoalteromonas.</title>
        <authorList>
            <person name="Sonnenschein E.C."/>
            <person name="Bech P.K."/>
        </authorList>
    </citation>
    <scope>NUCLEOTIDE SEQUENCE [LARGE SCALE GENOMIC DNA]</scope>
    <source>
        <strain evidence="5">S2897</strain>
    </source>
</reference>
<sequence>MKLATIISAALCTALATTAVISQSAHAHRVWLKPSTTVVSGDDEWITFDAAIANGIFNPDHYAYPLERLTAIGPDGQAVALENSAKLRYRSVFDLHLQQQGTYRVFNASRSIVARWVDAEGERHYWPGRGKTGTLAQFKQQVPSDAKELQVSDVARRMETFVTLGAPNDTAITPSGQGLELNALTHPNDLYVDESAPMQLLIDGQPAVGAKVTLVRQGERYRDSNIATQLTADDNGQIELQFTQPGMYWFEAEYEDQQAKAPAQTRRGSYVAVFEVLPL</sequence>
<evidence type="ECO:0000313" key="3">
    <source>
        <dbReference type="EMBL" id="TMP86933.1"/>
    </source>
</evidence>
<dbReference type="PATRIC" id="fig|151081.8.peg.2907"/>
<gene>
    <name evidence="3" type="ORF">CWC05_10675</name>
    <name evidence="2" type="ORF">TW72_06695</name>
</gene>
<dbReference type="EMBL" id="JXXZ01000006">
    <property type="protein sequence ID" value="KJZ00378.1"/>
    <property type="molecule type" value="Genomic_DNA"/>
</dbReference>
<dbReference type="InterPro" id="IPR019613">
    <property type="entry name" value="DUF4198"/>
</dbReference>
<protein>
    <submittedName>
        <fullName evidence="2">ABC transporter permease</fullName>
    </submittedName>
    <submittedName>
        <fullName evidence="3">DUF4198 domain-containing protein</fullName>
    </submittedName>
</protein>
<keyword evidence="1" id="KW-0732">Signal</keyword>
<dbReference type="Proteomes" id="UP000305874">
    <property type="component" value="Unassembled WGS sequence"/>
</dbReference>
<comment type="caution">
    <text evidence="2">The sequence shown here is derived from an EMBL/GenBank/DDBJ whole genome shotgun (WGS) entry which is preliminary data.</text>
</comment>
<feature type="chain" id="PRO_5036292807" evidence="1">
    <location>
        <begin position="28"/>
        <end position="279"/>
    </location>
</feature>